<dbReference type="EMBL" id="CYUE01000020">
    <property type="protein sequence ID" value="CUK26866.1"/>
    <property type="molecule type" value="Genomic_DNA"/>
</dbReference>
<dbReference type="PANTHER" id="PTHR21192:SF2">
    <property type="entry name" value="NADH DEHYDROGENASE [UBIQUINONE] 1 ALPHA SUBCOMPLEX ASSEMBLY FACTOR 3"/>
    <property type="match status" value="1"/>
</dbReference>
<dbReference type="Proteomes" id="UP000051184">
    <property type="component" value="Unassembled WGS sequence"/>
</dbReference>
<organism evidence="1 2">
    <name type="scientific">Cognatishimia activa</name>
    <dbReference type="NCBI Taxonomy" id="1715691"/>
    <lineage>
        <taxon>Bacteria</taxon>
        <taxon>Pseudomonadati</taxon>
        <taxon>Pseudomonadota</taxon>
        <taxon>Alphaproteobacteria</taxon>
        <taxon>Rhodobacterales</taxon>
        <taxon>Paracoccaceae</taxon>
        <taxon>Cognatishimia</taxon>
    </lineage>
</organism>
<keyword evidence="2" id="KW-1185">Reference proteome</keyword>
<dbReference type="PANTHER" id="PTHR21192">
    <property type="entry name" value="NUCLEAR PROTEIN E3-3"/>
    <property type="match status" value="1"/>
</dbReference>
<reference evidence="2" key="1">
    <citation type="submission" date="2015-09" db="EMBL/GenBank/DDBJ databases">
        <authorList>
            <person name="Rodrigo-Torres Lidia"/>
            <person name="Arahal R.David."/>
        </authorList>
    </citation>
    <scope>NUCLEOTIDE SEQUENCE [LARGE SCALE GENOMIC DNA]</scope>
    <source>
        <strain evidence="2">CECT 5114</strain>
    </source>
</reference>
<dbReference type="CDD" id="cd00248">
    <property type="entry name" value="Mth938-like"/>
    <property type="match status" value="1"/>
</dbReference>
<dbReference type="RefSeq" id="WP_058315700.1">
    <property type="nucleotide sequence ID" value="NZ_CYTO01000009.1"/>
</dbReference>
<dbReference type="AlphaFoldDB" id="A0A0P1ITL0"/>
<dbReference type="SUPFAM" id="SSF64076">
    <property type="entry name" value="MTH938-like"/>
    <property type="match status" value="1"/>
</dbReference>
<protein>
    <submittedName>
        <fullName evidence="1">Uncharacterized protein</fullName>
    </submittedName>
</protein>
<dbReference type="Gene3D" id="3.40.1230.10">
    <property type="entry name" value="MTH938-like"/>
    <property type="match status" value="1"/>
</dbReference>
<sequence length="119" mass="12697">MRLTEIQFGDAQPIESYGPDFVRVAGEVMAAPTLVHATGAVHWGGTEDTDTIIALAAELDFILLGTGAEMRHAPAEFRKALEEAGIGVEVMKTDSACRTYNVLVSEGRRVAAAILPVEN</sequence>
<accession>A0A0P1ITL0</accession>
<gene>
    <name evidence="1" type="ORF">TA5114_02684</name>
</gene>
<evidence type="ECO:0000313" key="2">
    <source>
        <dbReference type="Proteomes" id="UP000051184"/>
    </source>
</evidence>
<name>A0A0P1ITL0_9RHOB</name>
<dbReference type="InterPro" id="IPR036748">
    <property type="entry name" value="MTH938-like_sf"/>
</dbReference>
<evidence type="ECO:0000313" key="1">
    <source>
        <dbReference type="EMBL" id="CUK26866.1"/>
    </source>
</evidence>
<proteinExistence type="predicted"/>
<dbReference type="Pfam" id="PF04430">
    <property type="entry name" value="DUF498"/>
    <property type="match status" value="1"/>
</dbReference>
<dbReference type="OrthoDB" id="7351393at2"/>
<dbReference type="STRING" id="1715691.TA5113_01516"/>
<dbReference type="InterPro" id="IPR007523">
    <property type="entry name" value="NDUFAF3/AAMDC"/>
</dbReference>